<feature type="domain" description="MADF" evidence="1">
    <location>
        <begin position="124"/>
        <end position="221"/>
    </location>
</feature>
<gene>
    <name evidence="2" type="ORF">FWK35_00025529</name>
</gene>
<dbReference type="SMART" id="SM00595">
    <property type="entry name" value="MADF"/>
    <property type="match status" value="1"/>
</dbReference>
<reference evidence="2 3" key="1">
    <citation type="submission" date="2019-08" db="EMBL/GenBank/DDBJ databases">
        <title>Whole genome of Aphis craccivora.</title>
        <authorList>
            <person name="Voronova N.V."/>
            <person name="Shulinski R.S."/>
            <person name="Bandarenka Y.V."/>
            <person name="Zhorov D.G."/>
            <person name="Warner D."/>
        </authorList>
    </citation>
    <scope>NUCLEOTIDE SEQUENCE [LARGE SCALE GENOMIC DNA]</scope>
    <source>
        <strain evidence="2">180601</strain>
        <tissue evidence="2">Whole Body</tissue>
    </source>
</reference>
<dbReference type="GO" id="GO:0006357">
    <property type="term" value="P:regulation of transcription by RNA polymerase II"/>
    <property type="evidence" value="ECO:0007669"/>
    <property type="project" value="TreeGrafter"/>
</dbReference>
<dbReference type="PANTHER" id="PTHR12243:SF64">
    <property type="entry name" value="DORSAL INTERACTING PROTEIN 3-RELATED"/>
    <property type="match status" value="1"/>
</dbReference>
<organism evidence="2 3">
    <name type="scientific">Aphis craccivora</name>
    <name type="common">Cowpea aphid</name>
    <dbReference type="NCBI Taxonomy" id="307492"/>
    <lineage>
        <taxon>Eukaryota</taxon>
        <taxon>Metazoa</taxon>
        <taxon>Ecdysozoa</taxon>
        <taxon>Arthropoda</taxon>
        <taxon>Hexapoda</taxon>
        <taxon>Insecta</taxon>
        <taxon>Pterygota</taxon>
        <taxon>Neoptera</taxon>
        <taxon>Paraneoptera</taxon>
        <taxon>Hemiptera</taxon>
        <taxon>Sternorrhyncha</taxon>
        <taxon>Aphidomorpha</taxon>
        <taxon>Aphidoidea</taxon>
        <taxon>Aphididae</taxon>
        <taxon>Aphidini</taxon>
        <taxon>Aphis</taxon>
        <taxon>Aphis</taxon>
    </lineage>
</organism>
<accession>A0A6G0VUE9</accession>
<dbReference type="GO" id="GO:0005634">
    <property type="term" value="C:nucleus"/>
    <property type="evidence" value="ECO:0007669"/>
    <property type="project" value="TreeGrafter"/>
</dbReference>
<dbReference type="Proteomes" id="UP000478052">
    <property type="component" value="Unassembled WGS sequence"/>
</dbReference>
<comment type="caution">
    <text evidence="2">The sequence shown here is derived from an EMBL/GenBank/DDBJ whole genome shotgun (WGS) entry which is preliminary data.</text>
</comment>
<evidence type="ECO:0000313" key="3">
    <source>
        <dbReference type="Proteomes" id="UP000478052"/>
    </source>
</evidence>
<dbReference type="Pfam" id="PF10545">
    <property type="entry name" value="MADF_DNA_bdg"/>
    <property type="match status" value="1"/>
</dbReference>
<keyword evidence="3" id="KW-1185">Reference proteome</keyword>
<dbReference type="InterPro" id="IPR006578">
    <property type="entry name" value="MADF-dom"/>
</dbReference>
<dbReference type="EMBL" id="VUJU01012045">
    <property type="protein sequence ID" value="KAF0708934.1"/>
    <property type="molecule type" value="Genomic_DNA"/>
</dbReference>
<dbReference type="PANTHER" id="PTHR12243">
    <property type="entry name" value="MADF DOMAIN TRANSCRIPTION FACTOR"/>
    <property type="match status" value="1"/>
</dbReference>
<dbReference type="OrthoDB" id="6606983at2759"/>
<protein>
    <submittedName>
        <fullName evidence="2">MADF domain-containing protein</fullName>
    </submittedName>
</protein>
<dbReference type="AlphaFoldDB" id="A0A6G0VUE9"/>
<dbReference type="PROSITE" id="PS51029">
    <property type="entry name" value="MADF"/>
    <property type="match status" value="1"/>
</dbReference>
<dbReference type="GO" id="GO:0005667">
    <property type="term" value="C:transcription regulator complex"/>
    <property type="evidence" value="ECO:0007669"/>
    <property type="project" value="TreeGrafter"/>
</dbReference>
<proteinExistence type="predicted"/>
<evidence type="ECO:0000259" key="1">
    <source>
        <dbReference type="PROSITE" id="PS51029"/>
    </source>
</evidence>
<evidence type="ECO:0000313" key="2">
    <source>
        <dbReference type="EMBL" id="KAF0708934.1"/>
    </source>
</evidence>
<name>A0A6G0VUE9_APHCR</name>
<sequence>MAFVTGTFCFKCNTFVVNNTDINGNLYALKPAPKNVASYIPVVKKKSSTIPVSSSTSSCPVISSVNKEPIIKNCRKTSLFDSLFVDEEETTIDTETADILEVNKESSNANSENKYGLSQDETTTLISLIEISKPLWNHKLSLGDRSEVVKNNLWNEIFVQFEVFSIFGVGKFSILNLKKSWKYIREKYTREKRQGVSGCEGGKKKEWVHFKNLKFLDDVLTVQKRTIDSIGSELDEHCAPKPSKTGSLVETHIGSLIEELKHSRPIPPKENQQSPISEEEKFSVYLASILSDVPRQRQIILQAKIIALVAKDKLNI</sequence>
<dbReference type="InterPro" id="IPR039353">
    <property type="entry name" value="TF_Adf1"/>
</dbReference>